<feature type="compositionally biased region" description="Polar residues" evidence="1">
    <location>
        <begin position="323"/>
        <end position="338"/>
    </location>
</feature>
<feature type="compositionally biased region" description="Basic and acidic residues" evidence="1">
    <location>
        <begin position="397"/>
        <end position="407"/>
    </location>
</feature>
<feature type="compositionally biased region" description="Low complexity" evidence="1">
    <location>
        <begin position="305"/>
        <end position="314"/>
    </location>
</feature>
<protein>
    <submittedName>
        <fullName evidence="2">Uncharacterized protein</fullName>
    </submittedName>
</protein>
<feature type="compositionally biased region" description="Polar residues" evidence="1">
    <location>
        <begin position="248"/>
        <end position="261"/>
    </location>
</feature>
<feature type="compositionally biased region" description="Basic and acidic residues" evidence="1">
    <location>
        <begin position="373"/>
        <end position="389"/>
    </location>
</feature>
<feature type="compositionally biased region" description="Polar residues" evidence="1">
    <location>
        <begin position="271"/>
        <end position="288"/>
    </location>
</feature>
<reference evidence="2" key="2">
    <citation type="submission" date="2020-09" db="EMBL/GenBank/DDBJ databases">
        <title>Reference genome assembly for Australian Ascochyta lentis isolate Al4.</title>
        <authorList>
            <person name="Lee R.C."/>
            <person name="Farfan-Caceres L.M."/>
            <person name="Debler J.W."/>
            <person name="Williams A.H."/>
            <person name="Henares B.M."/>
        </authorList>
    </citation>
    <scope>NUCLEOTIDE SEQUENCE</scope>
    <source>
        <strain evidence="2">Al4</strain>
    </source>
</reference>
<feature type="compositionally biased region" description="Low complexity" evidence="1">
    <location>
        <begin position="59"/>
        <end position="70"/>
    </location>
</feature>
<dbReference type="AlphaFoldDB" id="A0A8H7MDV6"/>
<comment type="caution">
    <text evidence="2">The sequence shown here is derived from an EMBL/GenBank/DDBJ whole genome shotgun (WGS) entry which is preliminary data.</text>
</comment>
<evidence type="ECO:0000313" key="3">
    <source>
        <dbReference type="Proteomes" id="UP000651452"/>
    </source>
</evidence>
<dbReference type="OrthoDB" id="3799051at2759"/>
<feature type="compositionally biased region" description="Basic and acidic residues" evidence="1">
    <location>
        <begin position="208"/>
        <end position="224"/>
    </location>
</feature>
<feature type="compositionally biased region" description="Basic and acidic residues" evidence="1">
    <location>
        <begin position="454"/>
        <end position="469"/>
    </location>
</feature>
<dbReference type="Proteomes" id="UP000651452">
    <property type="component" value="Unassembled WGS sequence"/>
</dbReference>
<gene>
    <name evidence="2" type="ORF">EKO04_010573</name>
</gene>
<accession>A0A8H7MDV6</accession>
<feature type="region of interest" description="Disordered" evidence="1">
    <location>
        <begin position="244"/>
        <end position="497"/>
    </location>
</feature>
<keyword evidence="3" id="KW-1185">Reference proteome</keyword>
<feature type="compositionally biased region" description="Low complexity" evidence="1">
    <location>
        <begin position="1"/>
        <end position="12"/>
    </location>
</feature>
<feature type="region of interest" description="Disordered" evidence="1">
    <location>
        <begin position="1"/>
        <end position="84"/>
    </location>
</feature>
<feature type="compositionally biased region" description="Low complexity" evidence="1">
    <location>
        <begin position="41"/>
        <end position="51"/>
    </location>
</feature>
<dbReference type="EMBL" id="RZGK01000021">
    <property type="protein sequence ID" value="KAF9691210.1"/>
    <property type="molecule type" value="Genomic_DNA"/>
</dbReference>
<proteinExistence type="predicted"/>
<feature type="compositionally biased region" description="Basic and acidic residues" evidence="1">
    <location>
        <begin position="420"/>
        <end position="431"/>
    </location>
</feature>
<evidence type="ECO:0000256" key="1">
    <source>
        <dbReference type="SAM" id="MobiDB-lite"/>
    </source>
</evidence>
<name>A0A8H7MDV6_9PLEO</name>
<feature type="region of interest" description="Disordered" evidence="1">
    <location>
        <begin position="205"/>
        <end position="230"/>
    </location>
</feature>
<sequence>MPSKSPTSSTSSLPPPSYIDATPSLPRRLAPSQRPLSPAPSTSTSTYTGSYIDDALPPTTANFGATTTHFHTTHRKQHDHAPSTALWNADVAKAVSGDIRRSLARLRSVGAVEVKRGSNGDDVKRKRERKRGVVKVPAPPKWGVFVIRCEGGRVVVVDGEGEFDSGVAGEGGVEVRKGKRWVRDVRGVDMSPVRGVGEEEMGMFGCGEDVHHSSAPEQLQSKHEEDDDDDAVRISRSASPTAFFMTGGLSSWPSRSASPVRSPTIPHEITWATTSPQTRLPRTSTISTPPQLSPQSEWPPPSQPSSPTSQPPHQWLGKASKQPIYSSLKAQKGSTNHIPPSPHSRYNSPAFVEVTYDEPPPHEETAYSPTTWDDEHQTTQHTDDEDRRSGHSIWSRGRRDTRIENPRHASVGSEVGWSASEREASSGDRSMRSRGWNSSLKSNSDNDNDNDNDNSERQSWDGFERRKTSSEVSVVGSASRARTESWAGSRFSRRSQR</sequence>
<organism evidence="2 3">
    <name type="scientific">Ascochyta lentis</name>
    <dbReference type="NCBI Taxonomy" id="205686"/>
    <lineage>
        <taxon>Eukaryota</taxon>
        <taxon>Fungi</taxon>
        <taxon>Dikarya</taxon>
        <taxon>Ascomycota</taxon>
        <taxon>Pezizomycotina</taxon>
        <taxon>Dothideomycetes</taxon>
        <taxon>Pleosporomycetidae</taxon>
        <taxon>Pleosporales</taxon>
        <taxon>Pleosporineae</taxon>
        <taxon>Didymellaceae</taxon>
        <taxon>Ascochyta</taxon>
    </lineage>
</organism>
<evidence type="ECO:0000313" key="2">
    <source>
        <dbReference type="EMBL" id="KAF9691210.1"/>
    </source>
</evidence>
<reference evidence="2" key="1">
    <citation type="submission" date="2018-12" db="EMBL/GenBank/DDBJ databases">
        <authorList>
            <person name="Syme R.A."/>
            <person name="Farfan-Caceres L."/>
            <person name="Lichtenzveig J."/>
        </authorList>
    </citation>
    <scope>NUCLEOTIDE SEQUENCE</scope>
    <source>
        <strain evidence="2">Al4</strain>
    </source>
</reference>